<dbReference type="GO" id="GO:0046872">
    <property type="term" value="F:metal ion binding"/>
    <property type="evidence" value="ECO:0007669"/>
    <property type="project" value="UniProtKB-KW"/>
</dbReference>
<keyword evidence="1" id="KW-0479">Metal-binding</keyword>
<keyword evidence="2" id="KW-0255">Endonuclease</keyword>
<sequence length="783" mass="87612">MPPTNSRKTEDSEAMKDYRIMLYRLDLATSFASFEDLFHHFMKETLFDGFIEVRVYSVASNPGSPTGAFPTPSSRLSFIRDPMTDEIIADRLFKPALKPAQRPYDPGNLYRQQYRVAKRYPERPALLDVFRPFVEPLLSDGTLITQRLFYAPDSRPYRHVLGWYQLIQELRQNKINVICVFDGKGRISAKQGEVERRRLLRAQAEVRGVWEKSRHQRLLSLTQALRGLEGLPTEHQQEVFKTLQVDPPLLPKDDLLEVVTPGLVDTTKNQEDMNYYPAPESSTDASLSTRESLSPEGPDPPGHGLASIIGPGFPLNEEMLSASGKHEQVTGNIHSQVSRSHRDARADESMPEEIVRENVARTTPPTETSLSEIAQEIKDNEEYSEKKAGRQDPLVESSKNQPIDQHQTGLDVNVAEPTMGDTRDLGNIADVKLKADSLQNEDIRALTHRILDLLDHYNLTNTAGPDGTIPASGVLTGVHDAPSIPISKIQLKYTQEEAKLWKQLVTPSDNPTIDLARAVEAVEQFVSVELPQDEIPSDEITIEDAEEPISERSAQLEERSGRMAASFARRANPPTALTYAESRLILEAMGIPCLQSSLPYEAEALACSLVLNGLADFVGSEDTDVLMYNAPLLRNMTDRKLPLQVIPPSVETHLGLSRSAFVDTAILMGTDFVKRVAGVGPTTAWRLMNQYGSIEAMLEQEPKFRPSDVAEYLERVKVARMIFGTIPPAPTTEDVTPGKWNEQAIYDVMSRFELQRHLDEFQVIPDALSANYYDDDSESKPPQ</sequence>
<dbReference type="PRINTS" id="PR00853">
    <property type="entry name" value="XPGRADSUPER"/>
</dbReference>
<protein>
    <recommendedName>
        <fullName evidence="5">XPG-I domain-containing protein</fullName>
    </recommendedName>
</protein>
<keyword evidence="2" id="KW-0378">Hydrolase</keyword>
<dbReference type="Pfam" id="PF00867">
    <property type="entry name" value="XPG_I"/>
    <property type="match status" value="1"/>
</dbReference>
<dbReference type="GO" id="GO:0003677">
    <property type="term" value="F:DNA binding"/>
    <property type="evidence" value="ECO:0007669"/>
    <property type="project" value="InterPro"/>
</dbReference>
<feature type="region of interest" description="Disordered" evidence="4">
    <location>
        <begin position="269"/>
        <end position="351"/>
    </location>
</feature>
<keyword evidence="3" id="KW-0460">Magnesium</keyword>
<dbReference type="EMBL" id="CAJNJQ010003439">
    <property type="protein sequence ID" value="CAE7198677.1"/>
    <property type="molecule type" value="Genomic_DNA"/>
</dbReference>
<evidence type="ECO:0000256" key="2">
    <source>
        <dbReference type="ARBA" id="ARBA00022759"/>
    </source>
</evidence>
<reference evidence="6" key="1">
    <citation type="submission" date="2021-01" db="EMBL/GenBank/DDBJ databases">
        <authorList>
            <person name="Kaushik A."/>
        </authorList>
    </citation>
    <scope>NUCLEOTIDE SEQUENCE</scope>
    <source>
        <strain evidence="6">AG5</strain>
    </source>
</reference>
<dbReference type="InterPro" id="IPR006086">
    <property type="entry name" value="XPG-I_dom"/>
</dbReference>
<dbReference type="Gene3D" id="3.40.50.1010">
    <property type="entry name" value="5'-nuclease"/>
    <property type="match status" value="2"/>
</dbReference>
<evidence type="ECO:0000256" key="3">
    <source>
        <dbReference type="ARBA" id="ARBA00022842"/>
    </source>
</evidence>
<dbReference type="InterPro" id="IPR029060">
    <property type="entry name" value="PIN-like_dom_sf"/>
</dbReference>
<feature type="compositionally biased region" description="Polar residues" evidence="4">
    <location>
        <begin position="329"/>
        <end position="338"/>
    </location>
</feature>
<evidence type="ECO:0000259" key="5">
    <source>
        <dbReference type="SMART" id="SM00484"/>
    </source>
</evidence>
<keyword evidence="2" id="KW-0540">Nuclease</keyword>
<evidence type="ECO:0000256" key="1">
    <source>
        <dbReference type="ARBA" id="ARBA00022723"/>
    </source>
</evidence>
<dbReference type="GO" id="GO:0017108">
    <property type="term" value="F:5'-flap endonuclease activity"/>
    <property type="evidence" value="ECO:0007669"/>
    <property type="project" value="TreeGrafter"/>
</dbReference>
<evidence type="ECO:0000313" key="7">
    <source>
        <dbReference type="Proteomes" id="UP000663827"/>
    </source>
</evidence>
<proteinExistence type="predicted"/>
<accession>A0A8H3E3Z6</accession>
<dbReference type="AlphaFoldDB" id="A0A8H3E3Z6"/>
<dbReference type="InterPro" id="IPR036279">
    <property type="entry name" value="5-3_exonuclease_C_sf"/>
</dbReference>
<dbReference type="SUPFAM" id="SSF88723">
    <property type="entry name" value="PIN domain-like"/>
    <property type="match status" value="1"/>
</dbReference>
<dbReference type="GO" id="GO:0006281">
    <property type="term" value="P:DNA repair"/>
    <property type="evidence" value="ECO:0007669"/>
    <property type="project" value="UniProtKB-ARBA"/>
</dbReference>
<dbReference type="SUPFAM" id="SSF47807">
    <property type="entry name" value="5' to 3' exonuclease, C-terminal subdomain"/>
    <property type="match status" value="1"/>
</dbReference>
<feature type="domain" description="XPG-I" evidence="5">
    <location>
        <begin position="587"/>
        <end position="656"/>
    </location>
</feature>
<dbReference type="InterPro" id="IPR008918">
    <property type="entry name" value="HhH2"/>
</dbReference>
<gene>
    <name evidence="6" type="ORF">RDB_LOCUS136230</name>
</gene>
<feature type="compositionally biased region" description="Polar residues" evidence="4">
    <location>
        <begin position="397"/>
        <end position="406"/>
    </location>
</feature>
<dbReference type="PANTHER" id="PTHR11081:SF9">
    <property type="entry name" value="FLAP ENDONUCLEASE 1"/>
    <property type="match status" value="1"/>
</dbReference>
<dbReference type="SMART" id="SM00279">
    <property type="entry name" value="HhH2"/>
    <property type="match status" value="1"/>
</dbReference>
<feature type="compositionally biased region" description="Basic and acidic residues" evidence="4">
    <location>
        <begin position="340"/>
        <end position="351"/>
    </location>
</feature>
<feature type="region of interest" description="Disordered" evidence="4">
    <location>
        <begin position="382"/>
        <end position="406"/>
    </location>
</feature>
<name>A0A8H3E3Z6_9AGAM</name>
<dbReference type="Proteomes" id="UP000663827">
    <property type="component" value="Unassembled WGS sequence"/>
</dbReference>
<dbReference type="InterPro" id="IPR006084">
    <property type="entry name" value="XPG/Rad2"/>
</dbReference>
<dbReference type="PANTHER" id="PTHR11081">
    <property type="entry name" value="FLAP ENDONUCLEASE FAMILY MEMBER"/>
    <property type="match status" value="1"/>
</dbReference>
<evidence type="ECO:0000256" key="4">
    <source>
        <dbReference type="SAM" id="MobiDB-lite"/>
    </source>
</evidence>
<comment type="caution">
    <text evidence="6">The sequence shown here is derived from an EMBL/GenBank/DDBJ whole genome shotgun (WGS) entry which is preliminary data.</text>
</comment>
<organism evidence="6 7">
    <name type="scientific">Rhizoctonia solani</name>
    <dbReference type="NCBI Taxonomy" id="456999"/>
    <lineage>
        <taxon>Eukaryota</taxon>
        <taxon>Fungi</taxon>
        <taxon>Dikarya</taxon>
        <taxon>Basidiomycota</taxon>
        <taxon>Agaricomycotina</taxon>
        <taxon>Agaricomycetes</taxon>
        <taxon>Cantharellales</taxon>
        <taxon>Ceratobasidiaceae</taxon>
        <taxon>Rhizoctonia</taxon>
    </lineage>
</organism>
<feature type="compositionally biased region" description="Polar residues" evidence="4">
    <location>
        <begin position="280"/>
        <end position="292"/>
    </location>
</feature>
<dbReference type="Gene3D" id="1.10.150.20">
    <property type="entry name" value="5' to 3' exonuclease, C-terminal subdomain"/>
    <property type="match status" value="1"/>
</dbReference>
<dbReference type="SMART" id="SM00484">
    <property type="entry name" value="XPGI"/>
    <property type="match status" value="1"/>
</dbReference>
<evidence type="ECO:0000313" key="6">
    <source>
        <dbReference type="EMBL" id="CAE7198677.1"/>
    </source>
</evidence>